<protein>
    <recommendedName>
        <fullName evidence="10">C3H1-type domain-containing protein</fullName>
    </recommendedName>
</protein>
<evidence type="ECO:0000256" key="9">
    <source>
        <dbReference type="SAM" id="MobiDB-lite"/>
    </source>
</evidence>
<evidence type="ECO:0000313" key="11">
    <source>
        <dbReference type="EMBL" id="KAG2180297.1"/>
    </source>
</evidence>
<dbReference type="Pfam" id="PF14608">
    <property type="entry name" value="zf-CCCH_2"/>
    <property type="match status" value="5"/>
</dbReference>
<dbReference type="PROSITE" id="PS50103">
    <property type="entry name" value="ZF_C3H1"/>
    <property type="match status" value="1"/>
</dbReference>
<keyword evidence="5 8" id="KW-0863">Zinc-finger</keyword>
<evidence type="ECO:0000256" key="2">
    <source>
        <dbReference type="ARBA" id="ARBA00008423"/>
    </source>
</evidence>
<dbReference type="GO" id="GO:0008143">
    <property type="term" value="F:poly(A) binding"/>
    <property type="evidence" value="ECO:0007669"/>
    <property type="project" value="InterPro"/>
</dbReference>
<feature type="domain" description="C3H1-type" evidence="10">
    <location>
        <begin position="240"/>
        <end position="265"/>
    </location>
</feature>
<accession>A0A8H7PTY9</accession>
<dbReference type="GO" id="GO:0043488">
    <property type="term" value="P:regulation of mRNA stability"/>
    <property type="evidence" value="ECO:0007669"/>
    <property type="project" value="InterPro"/>
</dbReference>
<dbReference type="PANTHER" id="PTHR14738">
    <property type="entry name" value="ZINC FINGER CCCH DOMAIN-CONTAINING PROTEIN 14"/>
    <property type="match status" value="1"/>
</dbReference>
<keyword evidence="3 8" id="KW-0479">Metal-binding</keyword>
<dbReference type="Gene3D" id="4.10.1000.40">
    <property type="match status" value="2"/>
</dbReference>
<feature type="compositionally biased region" description="Acidic residues" evidence="9">
    <location>
        <begin position="80"/>
        <end position="93"/>
    </location>
</feature>
<comment type="caution">
    <text evidence="11">The sequence shown here is derived from an EMBL/GenBank/DDBJ whole genome shotgun (WGS) entry which is preliminary data.</text>
</comment>
<dbReference type="InterPro" id="IPR040366">
    <property type="entry name" value="Nab2/ZC3H14"/>
</dbReference>
<dbReference type="AlphaFoldDB" id="A0A8H7PTY9"/>
<evidence type="ECO:0000256" key="5">
    <source>
        <dbReference type="ARBA" id="ARBA00022771"/>
    </source>
</evidence>
<dbReference type="InterPro" id="IPR043094">
    <property type="entry name" value="Nab2/ZC3H14_N_sf"/>
</dbReference>
<dbReference type="OrthoDB" id="438553at2759"/>
<evidence type="ECO:0000256" key="8">
    <source>
        <dbReference type="PROSITE-ProRule" id="PRU00723"/>
    </source>
</evidence>
<keyword evidence="7" id="KW-0539">Nucleus</keyword>
<dbReference type="EMBL" id="JAEPQZ010000006">
    <property type="protein sequence ID" value="KAG2180297.1"/>
    <property type="molecule type" value="Genomic_DNA"/>
</dbReference>
<dbReference type="SMART" id="SM00356">
    <property type="entry name" value="ZnF_C3H1"/>
    <property type="match status" value="4"/>
</dbReference>
<feature type="region of interest" description="Disordered" evidence="9">
    <location>
        <begin position="79"/>
        <end position="190"/>
    </location>
</feature>
<evidence type="ECO:0000256" key="6">
    <source>
        <dbReference type="ARBA" id="ARBA00022833"/>
    </source>
</evidence>
<proteinExistence type="inferred from homology"/>
<reference evidence="11" key="1">
    <citation type="submission" date="2020-12" db="EMBL/GenBank/DDBJ databases">
        <title>Metabolic potential, ecology and presence of endohyphal bacteria is reflected in genomic diversity of Mucoromycotina.</title>
        <authorList>
            <person name="Muszewska A."/>
            <person name="Okrasinska A."/>
            <person name="Steczkiewicz K."/>
            <person name="Drgas O."/>
            <person name="Orlowska M."/>
            <person name="Perlinska-Lenart U."/>
            <person name="Aleksandrzak-Piekarczyk T."/>
            <person name="Szatraj K."/>
            <person name="Zielenkiewicz U."/>
            <person name="Pilsyk S."/>
            <person name="Malc E."/>
            <person name="Mieczkowski P."/>
            <person name="Kruszewska J.S."/>
            <person name="Biernat P."/>
            <person name="Pawlowska J."/>
        </authorList>
    </citation>
    <scope>NUCLEOTIDE SEQUENCE</scope>
    <source>
        <strain evidence="11">WA0000067209</strain>
    </source>
</reference>
<gene>
    <name evidence="11" type="ORF">INT43_004086</name>
</gene>
<keyword evidence="6 8" id="KW-0862">Zinc</keyword>
<keyword evidence="4" id="KW-0677">Repeat</keyword>
<evidence type="ECO:0000256" key="1">
    <source>
        <dbReference type="ARBA" id="ARBA00004123"/>
    </source>
</evidence>
<feature type="compositionally biased region" description="Basic and acidic residues" evidence="9">
    <location>
        <begin position="140"/>
        <end position="173"/>
    </location>
</feature>
<dbReference type="GO" id="GO:0008270">
    <property type="term" value="F:zinc ion binding"/>
    <property type="evidence" value="ECO:0007669"/>
    <property type="project" value="UniProtKB-KW"/>
</dbReference>
<dbReference type="GO" id="GO:0005737">
    <property type="term" value="C:cytoplasm"/>
    <property type="evidence" value="ECO:0007669"/>
    <property type="project" value="TreeGrafter"/>
</dbReference>
<organism evidence="11 12">
    <name type="scientific">Mortierella isabellina</name>
    <name type="common">Filamentous fungus</name>
    <name type="synonym">Umbelopsis isabellina</name>
    <dbReference type="NCBI Taxonomy" id="91625"/>
    <lineage>
        <taxon>Eukaryota</taxon>
        <taxon>Fungi</taxon>
        <taxon>Fungi incertae sedis</taxon>
        <taxon>Mucoromycota</taxon>
        <taxon>Mucoromycotina</taxon>
        <taxon>Umbelopsidomycetes</taxon>
        <taxon>Umbelopsidales</taxon>
        <taxon>Umbelopsidaceae</taxon>
        <taxon>Umbelopsis</taxon>
    </lineage>
</organism>
<feature type="zinc finger region" description="C3H1-type" evidence="8">
    <location>
        <begin position="240"/>
        <end position="265"/>
    </location>
</feature>
<dbReference type="InterPro" id="IPR000571">
    <property type="entry name" value="Znf_CCCH"/>
</dbReference>
<keyword evidence="12" id="KW-1185">Reference proteome</keyword>
<name>A0A8H7PTY9_MORIS</name>
<dbReference type="GO" id="GO:0005634">
    <property type="term" value="C:nucleus"/>
    <property type="evidence" value="ECO:0007669"/>
    <property type="project" value="UniProtKB-SubCell"/>
</dbReference>
<comment type="similarity">
    <text evidence="2">Belongs to the ZC3H14 family.</text>
</comment>
<dbReference type="Proteomes" id="UP000654370">
    <property type="component" value="Unassembled WGS sequence"/>
</dbReference>
<evidence type="ECO:0000259" key="10">
    <source>
        <dbReference type="PROSITE" id="PS50103"/>
    </source>
</evidence>
<dbReference type="PANTHER" id="PTHR14738:SF29">
    <property type="entry name" value="ZINC FINGER CCCH DOMAIN-CONTAINING PROTEIN 14"/>
    <property type="match status" value="1"/>
</dbReference>
<comment type="subcellular location">
    <subcellularLocation>
        <location evidence="1">Nucleus</location>
    </subcellularLocation>
</comment>
<sequence>MDQTKFIDFQNDIHSKCVDYGYCSEADNRLSEYIITMLLNGKSQADVDSELVQLIGADYLSSFSAWVFEELERRSTSEREEFDVEEVVMDEDDSNKQQNKPLQTRMFLQALRRAKADQDVKQNGSRRTSRRSTSPQRRSSTYDRSRSRSPIRENTSRRHKDREDRDREDRERGSVFSRLGRNGNGRQSDRSISIVRAGKFSKYIKPHEAYLTVALYVSAKQSVFDRLGSQPVLEEEKRNKKERVRCTFWPKCTKGEDCPFWHPRTLCREFPNCPRKANECLYIHPEAPKPVETKAKCKFWPNCTNPQCPYAHPLGAPAPIVKRNPTPCRDGDDCSRPGCYFTHPRDGPVGTAAPCRFGPMCQKYPNCPFQHPLPPGQHRNKQLVLNKPHVSDRGFSVAEDEILERIPVGESADTNMAQAQ</sequence>
<evidence type="ECO:0000313" key="12">
    <source>
        <dbReference type="Proteomes" id="UP000654370"/>
    </source>
</evidence>
<evidence type="ECO:0000256" key="7">
    <source>
        <dbReference type="ARBA" id="ARBA00023242"/>
    </source>
</evidence>
<dbReference type="Gene3D" id="1.10.340.40">
    <property type="entry name" value="Nuclear abundant poly(A) RNA-bind protein 2, N-terminal domain"/>
    <property type="match status" value="1"/>
</dbReference>
<evidence type="ECO:0000256" key="3">
    <source>
        <dbReference type="ARBA" id="ARBA00022723"/>
    </source>
</evidence>
<evidence type="ECO:0000256" key="4">
    <source>
        <dbReference type="ARBA" id="ARBA00022737"/>
    </source>
</evidence>